<comment type="caution">
    <text evidence="3">The sequence shown here is derived from an EMBL/GenBank/DDBJ whole genome shotgun (WGS) entry which is preliminary data.</text>
</comment>
<dbReference type="AlphaFoldDB" id="A0AAV7R8B8"/>
<name>A0AAV7R8B8_PLEWA</name>
<evidence type="ECO:0000313" key="4">
    <source>
        <dbReference type="Proteomes" id="UP001066276"/>
    </source>
</evidence>
<evidence type="ECO:0000256" key="2">
    <source>
        <dbReference type="SAM" id="SignalP"/>
    </source>
</evidence>
<gene>
    <name evidence="3" type="ORF">NDU88_001554</name>
</gene>
<accession>A0AAV7R8B8</accession>
<reference evidence="3" key="1">
    <citation type="journal article" date="2022" name="bioRxiv">
        <title>Sequencing and chromosome-scale assembly of the giantPleurodeles waltlgenome.</title>
        <authorList>
            <person name="Brown T."/>
            <person name="Elewa A."/>
            <person name="Iarovenko S."/>
            <person name="Subramanian E."/>
            <person name="Araus A.J."/>
            <person name="Petzold A."/>
            <person name="Susuki M."/>
            <person name="Suzuki K.-i.T."/>
            <person name="Hayashi T."/>
            <person name="Toyoda A."/>
            <person name="Oliveira C."/>
            <person name="Osipova E."/>
            <person name="Leigh N.D."/>
            <person name="Simon A."/>
            <person name="Yun M.H."/>
        </authorList>
    </citation>
    <scope>NUCLEOTIDE SEQUENCE</scope>
    <source>
        <strain evidence="3">20211129_DDA</strain>
        <tissue evidence="3">Liver</tissue>
    </source>
</reference>
<feature type="signal peptide" evidence="2">
    <location>
        <begin position="1"/>
        <end position="16"/>
    </location>
</feature>
<proteinExistence type="inferred from homology"/>
<keyword evidence="2" id="KW-0732">Signal</keyword>
<protein>
    <submittedName>
        <fullName evidence="3">Uncharacterized protein</fullName>
    </submittedName>
</protein>
<dbReference type="InterPro" id="IPR020984">
    <property type="entry name" value="Speedy"/>
</dbReference>
<evidence type="ECO:0000313" key="3">
    <source>
        <dbReference type="EMBL" id="KAJ1148726.1"/>
    </source>
</evidence>
<feature type="chain" id="PRO_5043664265" evidence="2">
    <location>
        <begin position="17"/>
        <end position="68"/>
    </location>
</feature>
<keyword evidence="4" id="KW-1185">Reference proteome</keyword>
<evidence type="ECO:0000256" key="1">
    <source>
        <dbReference type="ARBA" id="ARBA00010932"/>
    </source>
</evidence>
<comment type="similarity">
    <text evidence="1">Belongs to the Speedy/Ringo family.</text>
</comment>
<dbReference type="EMBL" id="JANPWB010000009">
    <property type="protein sequence ID" value="KAJ1148726.1"/>
    <property type="molecule type" value="Genomic_DNA"/>
</dbReference>
<sequence length="68" mass="8090">MALLIRLLSHFFSLRGTNVCDDDLIQDFLWMDCCCKVGDKLTVVCVGIIRYYLRNRQLRNSEMEKRLF</sequence>
<dbReference type="Proteomes" id="UP001066276">
    <property type="component" value="Chromosome 5"/>
</dbReference>
<dbReference type="Pfam" id="PF11357">
    <property type="entry name" value="Spy1"/>
    <property type="match status" value="1"/>
</dbReference>
<dbReference type="GO" id="GO:0019901">
    <property type="term" value="F:protein kinase binding"/>
    <property type="evidence" value="ECO:0007669"/>
    <property type="project" value="InterPro"/>
</dbReference>
<organism evidence="3 4">
    <name type="scientific">Pleurodeles waltl</name>
    <name type="common">Iberian ribbed newt</name>
    <dbReference type="NCBI Taxonomy" id="8319"/>
    <lineage>
        <taxon>Eukaryota</taxon>
        <taxon>Metazoa</taxon>
        <taxon>Chordata</taxon>
        <taxon>Craniata</taxon>
        <taxon>Vertebrata</taxon>
        <taxon>Euteleostomi</taxon>
        <taxon>Amphibia</taxon>
        <taxon>Batrachia</taxon>
        <taxon>Caudata</taxon>
        <taxon>Salamandroidea</taxon>
        <taxon>Salamandridae</taxon>
        <taxon>Pleurodelinae</taxon>
        <taxon>Pleurodeles</taxon>
    </lineage>
</organism>